<dbReference type="EMBL" id="JAURUR010000033">
    <property type="protein sequence ID" value="MDP9766539.1"/>
    <property type="molecule type" value="Genomic_DNA"/>
</dbReference>
<dbReference type="Proteomes" id="UP001232163">
    <property type="component" value="Unassembled WGS sequence"/>
</dbReference>
<organism evidence="1 2">
    <name type="scientific">Deinococcus enclensis</name>
    <dbReference type="NCBI Taxonomy" id="1049582"/>
    <lineage>
        <taxon>Bacteria</taxon>
        <taxon>Thermotogati</taxon>
        <taxon>Deinococcota</taxon>
        <taxon>Deinococci</taxon>
        <taxon>Deinococcales</taxon>
        <taxon>Deinococcaceae</taxon>
        <taxon>Deinococcus</taxon>
    </lineage>
</organism>
<gene>
    <name evidence="1" type="ORF">QO006_004006</name>
</gene>
<comment type="caution">
    <text evidence="1">The sequence shown here is derived from an EMBL/GenBank/DDBJ whole genome shotgun (WGS) entry which is preliminary data.</text>
</comment>
<keyword evidence="2" id="KW-1185">Reference proteome</keyword>
<dbReference type="RefSeq" id="WP_307469894.1">
    <property type="nucleotide sequence ID" value="NZ_JAURUR010000033.1"/>
</dbReference>
<evidence type="ECO:0000313" key="1">
    <source>
        <dbReference type="EMBL" id="MDP9766539.1"/>
    </source>
</evidence>
<reference evidence="1 2" key="1">
    <citation type="submission" date="2023-07" db="EMBL/GenBank/DDBJ databases">
        <title>Genomic Encyclopedia of Type Strains, Phase IV (KMG-IV): sequencing the most valuable type-strain genomes for metagenomic binning, comparative biology and taxonomic classification.</title>
        <authorList>
            <person name="Goeker M."/>
        </authorList>
    </citation>
    <scope>NUCLEOTIDE SEQUENCE [LARGE SCALE GENOMIC DNA]</scope>
    <source>
        <strain evidence="1 2">NIO-1023</strain>
    </source>
</reference>
<accession>A0ABT9MJA1</accession>
<protein>
    <submittedName>
        <fullName evidence="1">CRISPR/Cas system-associated protein Cas10 (Large subunit of type III CRISPR-Cas system)</fullName>
    </submittedName>
</protein>
<name>A0ABT9MJA1_9DEIO</name>
<evidence type="ECO:0000313" key="2">
    <source>
        <dbReference type="Proteomes" id="UP001232163"/>
    </source>
</evidence>
<proteinExistence type="predicted"/>
<sequence>MTSAHPTPGPAPRLSCELVPASSWGHNLRSVLSSAGWNSLRRACYARAQGRCECCGRQDRLEAHERWEYDEARALQVLTALVALCPRCHEVKHLGRALQTGRGRDAARWLMQVNGWTPDATNAHIKQAFADWERRSQLAWTLDLTQVGLGRIPPGAP</sequence>